<reference evidence="2" key="1">
    <citation type="submission" date="2006-10" db="EMBL/GenBank/DDBJ databases">
        <authorList>
            <person name="Amadeo P."/>
            <person name="Zhao Q."/>
            <person name="Wortman J."/>
            <person name="Fraser-Liggett C."/>
            <person name="Carlton J."/>
        </authorList>
    </citation>
    <scope>NUCLEOTIDE SEQUENCE</scope>
    <source>
        <strain evidence="2">G3</strain>
    </source>
</reference>
<dbReference type="VEuPathDB" id="TrichDB:TVAGG3_0858550"/>
<evidence type="ECO:0000313" key="3">
    <source>
        <dbReference type="Proteomes" id="UP000001542"/>
    </source>
</evidence>
<organism evidence="2 3">
    <name type="scientific">Trichomonas vaginalis (strain ATCC PRA-98 / G3)</name>
    <dbReference type="NCBI Taxonomy" id="412133"/>
    <lineage>
        <taxon>Eukaryota</taxon>
        <taxon>Metamonada</taxon>
        <taxon>Parabasalia</taxon>
        <taxon>Trichomonadida</taxon>
        <taxon>Trichomonadidae</taxon>
        <taxon>Trichomonas</taxon>
    </lineage>
</organism>
<feature type="region of interest" description="Disordered" evidence="1">
    <location>
        <begin position="158"/>
        <end position="200"/>
    </location>
</feature>
<protein>
    <submittedName>
        <fullName evidence="2">Fibrinogen-binding protein, putative</fullName>
    </submittedName>
</protein>
<dbReference type="InParanoid" id="A2EI93"/>
<feature type="compositionally biased region" description="Basic and acidic residues" evidence="1">
    <location>
        <begin position="178"/>
        <end position="189"/>
    </location>
</feature>
<feature type="compositionally biased region" description="Polar residues" evidence="1">
    <location>
        <begin position="158"/>
        <end position="167"/>
    </location>
</feature>
<dbReference type="SMR" id="A2EI93"/>
<evidence type="ECO:0000256" key="1">
    <source>
        <dbReference type="SAM" id="MobiDB-lite"/>
    </source>
</evidence>
<accession>A2EI93</accession>
<gene>
    <name evidence="2" type="ORF">TVAG_430190</name>
</gene>
<sequence length="284" mass="32112">MKGQSIAYNMPSIFVTSPKYSKKRPTIQNKPLFYDPKSRSGNIWKEVLDRKVREANISLSFSDSDDSDSDFSMDYSLSSESDFDFSPKRNLKNPNPPFSSLFYAPGSDSSTFSTEMSDDTYDEVSDDSDSFSEPPKPKFNTTPTTLFFFNQPDFTTDSFSGESNFSMSTSITTETETSEQHATDDDKSGSDPQVTEIIVPSSIKTRSVRFTKKEENDDSELIQIPNIEDDSHFETPKEIEIPKTQSTINMSSETESDDSMIEKICSRIKSPEWSAKLEKAIRKK</sequence>
<dbReference type="AlphaFoldDB" id="A2EI93"/>
<name>A2EI93_TRIV3</name>
<feature type="compositionally biased region" description="Acidic residues" evidence="1">
    <location>
        <begin position="116"/>
        <end position="130"/>
    </location>
</feature>
<dbReference type="VEuPathDB" id="TrichDB:TVAG_430190"/>
<dbReference type="KEGG" id="tva:4765548"/>
<keyword evidence="3" id="KW-1185">Reference proteome</keyword>
<proteinExistence type="predicted"/>
<dbReference type="RefSeq" id="XP_001319876.1">
    <property type="nucleotide sequence ID" value="XM_001319841.1"/>
</dbReference>
<reference evidence="2" key="2">
    <citation type="journal article" date="2007" name="Science">
        <title>Draft genome sequence of the sexually transmitted pathogen Trichomonas vaginalis.</title>
        <authorList>
            <person name="Carlton J.M."/>
            <person name="Hirt R.P."/>
            <person name="Silva J.C."/>
            <person name="Delcher A.L."/>
            <person name="Schatz M."/>
            <person name="Zhao Q."/>
            <person name="Wortman J.R."/>
            <person name="Bidwell S.L."/>
            <person name="Alsmark U.C.M."/>
            <person name="Besteiro S."/>
            <person name="Sicheritz-Ponten T."/>
            <person name="Noel C.J."/>
            <person name="Dacks J.B."/>
            <person name="Foster P.G."/>
            <person name="Simillion C."/>
            <person name="Van de Peer Y."/>
            <person name="Miranda-Saavedra D."/>
            <person name="Barton G.J."/>
            <person name="Westrop G.D."/>
            <person name="Mueller S."/>
            <person name="Dessi D."/>
            <person name="Fiori P.L."/>
            <person name="Ren Q."/>
            <person name="Paulsen I."/>
            <person name="Zhang H."/>
            <person name="Bastida-Corcuera F.D."/>
            <person name="Simoes-Barbosa A."/>
            <person name="Brown M.T."/>
            <person name="Hayes R.D."/>
            <person name="Mukherjee M."/>
            <person name="Okumura C.Y."/>
            <person name="Schneider R."/>
            <person name="Smith A.J."/>
            <person name="Vanacova S."/>
            <person name="Villalvazo M."/>
            <person name="Haas B.J."/>
            <person name="Pertea M."/>
            <person name="Feldblyum T.V."/>
            <person name="Utterback T.R."/>
            <person name="Shu C.L."/>
            <person name="Osoegawa K."/>
            <person name="de Jong P.J."/>
            <person name="Hrdy I."/>
            <person name="Horvathova L."/>
            <person name="Zubacova Z."/>
            <person name="Dolezal P."/>
            <person name="Malik S.B."/>
            <person name="Logsdon J.M. Jr."/>
            <person name="Henze K."/>
            <person name="Gupta A."/>
            <person name="Wang C.C."/>
            <person name="Dunne R.L."/>
            <person name="Upcroft J.A."/>
            <person name="Upcroft P."/>
            <person name="White O."/>
            <person name="Salzberg S.L."/>
            <person name="Tang P."/>
            <person name="Chiu C.-H."/>
            <person name="Lee Y.-S."/>
            <person name="Embley T.M."/>
            <person name="Coombs G.H."/>
            <person name="Mottram J.C."/>
            <person name="Tachezy J."/>
            <person name="Fraser-Liggett C.M."/>
            <person name="Johnson P.J."/>
        </authorList>
    </citation>
    <scope>NUCLEOTIDE SEQUENCE [LARGE SCALE GENOMIC DNA]</scope>
    <source>
        <strain evidence="2">G3</strain>
    </source>
</reference>
<evidence type="ECO:0000313" key="2">
    <source>
        <dbReference type="EMBL" id="EAY07653.1"/>
    </source>
</evidence>
<dbReference type="Proteomes" id="UP000001542">
    <property type="component" value="Unassembled WGS sequence"/>
</dbReference>
<dbReference type="EMBL" id="DS113395">
    <property type="protein sequence ID" value="EAY07653.1"/>
    <property type="molecule type" value="Genomic_DNA"/>
</dbReference>
<feature type="region of interest" description="Disordered" evidence="1">
    <location>
        <begin position="78"/>
        <end position="144"/>
    </location>
</feature>